<name>A0A1K1RNP2_9BACT</name>
<dbReference type="EMBL" id="CP140154">
    <property type="protein sequence ID" value="WQG91866.1"/>
    <property type="molecule type" value="Genomic_DNA"/>
</dbReference>
<evidence type="ECO:0000313" key="4">
    <source>
        <dbReference type="Proteomes" id="UP000183788"/>
    </source>
</evidence>
<dbReference type="EMBL" id="FPIZ01000013">
    <property type="protein sequence ID" value="SFW73875.1"/>
    <property type="molecule type" value="Genomic_DNA"/>
</dbReference>
<evidence type="ECO:0000313" key="5">
    <source>
        <dbReference type="Proteomes" id="UP001326715"/>
    </source>
</evidence>
<dbReference type="PANTHER" id="PTHR34846:SF10">
    <property type="entry name" value="CYTOPLASMIC PROTEIN"/>
    <property type="match status" value="1"/>
</dbReference>
<evidence type="ECO:0000259" key="1">
    <source>
        <dbReference type="Pfam" id="PF02627"/>
    </source>
</evidence>
<dbReference type="RefSeq" id="WP_072363065.1">
    <property type="nucleotide sequence ID" value="NZ_CBHWAX010000009.1"/>
</dbReference>
<dbReference type="InterPro" id="IPR004675">
    <property type="entry name" value="AhpD_core"/>
</dbReference>
<dbReference type="AlphaFoldDB" id="A0A1K1RNP2"/>
<dbReference type="Proteomes" id="UP000183788">
    <property type="component" value="Unassembled WGS sequence"/>
</dbReference>
<dbReference type="Pfam" id="PF02627">
    <property type="entry name" value="CMD"/>
    <property type="match status" value="1"/>
</dbReference>
<dbReference type="OrthoDB" id="9801997at2"/>
<dbReference type="InterPro" id="IPR003779">
    <property type="entry name" value="CMD-like"/>
</dbReference>
<protein>
    <submittedName>
        <fullName evidence="2">Alkylhydroperoxidase AhpD family core domain-containing protein</fullName>
    </submittedName>
    <submittedName>
        <fullName evidence="3">Carboxymuconolactone decarboxylase family protein</fullName>
    </submittedName>
</protein>
<gene>
    <name evidence="2" type="ORF">SAMN05661012_04066</name>
    <name evidence="3" type="ORF">SR876_10150</name>
</gene>
<feature type="domain" description="Carboxymuconolactone decarboxylase-like" evidence="1">
    <location>
        <begin position="15"/>
        <end position="94"/>
    </location>
</feature>
<organism evidence="2 4">
    <name type="scientific">Chitinophaga sancti</name>
    <dbReference type="NCBI Taxonomy" id="1004"/>
    <lineage>
        <taxon>Bacteria</taxon>
        <taxon>Pseudomonadati</taxon>
        <taxon>Bacteroidota</taxon>
        <taxon>Chitinophagia</taxon>
        <taxon>Chitinophagales</taxon>
        <taxon>Chitinophagaceae</taxon>
        <taxon>Chitinophaga</taxon>
    </lineage>
</organism>
<dbReference type="InterPro" id="IPR029032">
    <property type="entry name" value="AhpD-like"/>
</dbReference>
<accession>A0A1K1RNP2</accession>
<sequence>MKTRLNYFQHANNAMQALSGFAPYLAKSPLDKSLLELIYFRVSQINGCAFCLDMHTKELRAMGEEEHRLFVMNAWREAPFYSDRERAALAFAEALTTVNLGHVSDEVYDAAAAQFSEGELIDLVIAIVAINSYNRLNIVFGSPMPVGSYKVGMFAAKH</sequence>
<reference evidence="2 4" key="1">
    <citation type="submission" date="2016-11" db="EMBL/GenBank/DDBJ databases">
        <authorList>
            <person name="Jaros S."/>
            <person name="Januszkiewicz K."/>
            <person name="Wedrychowicz H."/>
        </authorList>
    </citation>
    <scope>NUCLEOTIDE SEQUENCE [LARGE SCALE GENOMIC DNA]</scope>
    <source>
        <strain evidence="2 4">DSM 784</strain>
    </source>
</reference>
<reference evidence="3 5" key="2">
    <citation type="submission" date="2023-11" db="EMBL/GenBank/DDBJ databases">
        <title>MicrobeMod: A computational toolkit for identifying prokaryotic methylation and restriction-modification with nanopore sequencing.</title>
        <authorList>
            <person name="Crits-Christoph A."/>
            <person name="Kang S.C."/>
            <person name="Lee H."/>
            <person name="Ostrov N."/>
        </authorList>
    </citation>
    <scope>NUCLEOTIDE SEQUENCE [LARGE SCALE GENOMIC DNA]</scope>
    <source>
        <strain evidence="3 5">ATCC 23090</strain>
    </source>
</reference>
<dbReference type="Proteomes" id="UP001326715">
    <property type="component" value="Chromosome"/>
</dbReference>
<dbReference type="Gene3D" id="1.20.1290.10">
    <property type="entry name" value="AhpD-like"/>
    <property type="match status" value="1"/>
</dbReference>
<dbReference type="GO" id="GO:0051920">
    <property type="term" value="F:peroxiredoxin activity"/>
    <property type="evidence" value="ECO:0007669"/>
    <property type="project" value="InterPro"/>
</dbReference>
<evidence type="ECO:0000313" key="3">
    <source>
        <dbReference type="EMBL" id="WQG91866.1"/>
    </source>
</evidence>
<keyword evidence="2" id="KW-0560">Oxidoreductase</keyword>
<dbReference type="NCBIfam" id="TIGR00778">
    <property type="entry name" value="ahpD_dom"/>
    <property type="match status" value="1"/>
</dbReference>
<proteinExistence type="predicted"/>
<evidence type="ECO:0000313" key="2">
    <source>
        <dbReference type="EMBL" id="SFW73875.1"/>
    </source>
</evidence>
<dbReference type="PANTHER" id="PTHR34846">
    <property type="entry name" value="4-CARBOXYMUCONOLACTONE DECARBOXYLASE FAMILY PROTEIN (AFU_ORTHOLOGUE AFUA_6G11590)"/>
    <property type="match status" value="1"/>
</dbReference>
<keyword evidence="2" id="KW-0575">Peroxidase</keyword>
<dbReference type="STRING" id="1004.SAMN05661012_04066"/>
<dbReference type="SUPFAM" id="SSF69118">
    <property type="entry name" value="AhpD-like"/>
    <property type="match status" value="1"/>
</dbReference>
<keyword evidence="5" id="KW-1185">Reference proteome</keyword>